<keyword evidence="2" id="KW-1185">Reference proteome</keyword>
<gene>
    <name evidence="1" type="ORF">GMARGA_LOCUS3947</name>
</gene>
<protein>
    <submittedName>
        <fullName evidence="1">33592_t:CDS:1</fullName>
    </submittedName>
</protein>
<accession>A0ABM8W6G9</accession>
<evidence type="ECO:0000313" key="1">
    <source>
        <dbReference type="EMBL" id="CAG8538092.1"/>
    </source>
</evidence>
<reference evidence="1 2" key="1">
    <citation type="submission" date="2021-06" db="EMBL/GenBank/DDBJ databases">
        <authorList>
            <person name="Kallberg Y."/>
            <person name="Tangrot J."/>
            <person name="Rosling A."/>
        </authorList>
    </citation>
    <scope>NUCLEOTIDE SEQUENCE [LARGE SCALE GENOMIC DNA]</scope>
    <source>
        <strain evidence="1 2">120-4 pot B 10/14</strain>
    </source>
</reference>
<dbReference type="Proteomes" id="UP000789901">
    <property type="component" value="Unassembled WGS sequence"/>
</dbReference>
<comment type="caution">
    <text evidence="1">The sequence shown here is derived from an EMBL/GenBank/DDBJ whole genome shotgun (WGS) entry which is preliminary data.</text>
</comment>
<name>A0ABM8W6G9_GIGMA</name>
<proteinExistence type="predicted"/>
<feature type="non-terminal residue" evidence="1">
    <location>
        <position position="1"/>
    </location>
</feature>
<dbReference type="EMBL" id="CAJVQB010001492">
    <property type="protein sequence ID" value="CAG8538092.1"/>
    <property type="molecule type" value="Genomic_DNA"/>
</dbReference>
<sequence length="209" mass="23578">ANLVKAMSIKKILKQANILIAFFQKSRLASRLLCNTISSINIKDKSLETCSKTFWVSIYDTTNSIIHVKPEIDNVYKLITNLADCFIGIVQIAVALKKIPGSNNFCTLAIGLKNRKFLEIGKIVVDYYKEALPNDKEYSVEDENSDLQELAKTIFAIVPLQANSFQNSVDLLDPIFGVDNNQVEPILTEEETEETNIEFESRALVWDIE</sequence>
<evidence type="ECO:0000313" key="2">
    <source>
        <dbReference type="Proteomes" id="UP000789901"/>
    </source>
</evidence>
<organism evidence="1 2">
    <name type="scientific">Gigaspora margarita</name>
    <dbReference type="NCBI Taxonomy" id="4874"/>
    <lineage>
        <taxon>Eukaryota</taxon>
        <taxon>Fungi</taxon>
        <taxon>Fungi incertae sedis</taxon>
        <taxon>Mucoromycota</taxon>
        <taxon>Glomeromycotina</taxon>
        <taxon>Glomeromycetes</taxon>
        <taxon>Diversisporales</taxon>
        <taxon>Gigasporaceae</taxon>
        <taxon>Gigaspora</taxon>
    </lineage>
</organism>